<dbReference type="CDD" id="cd06550">
    <property type="entry name" value="TM_ABC_iron-siderophores_like"/>
    <property type="match status" value="1"/>
</dbReference>
<dbReference type="GeneID" id="76834919"/>
<evidence type="ECO:0000256" key="2">
    <source>
        <dbReference type="ARBA" id="ARBA00007935"/>
    </source>
</evidence>
<protein>
    <recommendedName>
        <fullName evidence="10">Cobalamin import system permease protein BtuC</fullName>
    </recommendedName>
</protein>
<evidence type="ECO:0000256" key="6">
    <source>
        <dbReference type="ARBA" id="ARBA00022989"/>
    </source>
</evidence>
<dbReference type="EMBL" id="CP113361">
    <property type="protein sequence ID" value="WAI00262.1"/>
    <property type="molecule type" value="Genomic_DNA"/>
</dbReference>
<dbReference type="InterPro" id="IPR000522">
    <property type="entry name" value="ABC_transptr_permease_BtuC"/>
</dbReference>
<dbReference type="Pfam" id="PF01032">
    <property type="entry name" value="FecCD"/>
    <property type="match status" value="1"/>
</dbReference>
<dbReference type="InterPro" id="IPR037294">
    <property type="entry name" value="ABC_BtuC-like"/>
</dbReference>
<comment type="function">
    <text evidence="8">Required for corrinoid utilization. Probably part of the ABC transporter complex BtuCDF involved in cobalamin (vitamin B12) import. Probably involved in the translocation of the substrate across the membrane.</text>
</comment>
<evidence type="ECO:0000256" key="8">
    <source>
        <dbReference type="ARBA" id="ARBA00053891"/>
    </source>
</evidence>
<accession>A0A9X9S2C5</accession>
<dbReference type="KEGG" id="mou:OU421_07415"/>
<feature type="transmembrane region" description="Helical" evidence="11">
    <location>
        <begin position="20"/>
        <end position="40"/>
    </location>
</feature>
<comment type="subunit">
    <text evidence="9">The complex is composed of two ATP-binding proteins (BtuD), two transmembrane proteins (BtuC) and a solute-binding protein (BtuF).</text>
</comment>
<dbReference type="RefSeq" id="WP_268185435.1">
    <property type="nucleotide sequence ID" value="NZ_CP113361.1"/>
</dbReference>
<keyword evidence="4" id="KW-1003">Cell membrane</keyword>
<dbReference type="GO" id="GO:0033214">
    <property type="term" value="P:siderophore-iron import into cell"/>
    <property type="evidence" value="ECO:0007669"/>
    <property type="project" value="TreeGrafter"/>
</dbReference>
<feature type="transmembrane region" description="Helical" evidence="11">
    <location>
        <begin position="179"/>
        <end position="201"/>
    </location>
</feature>
<feature type="transmembrane region" description="Helical" evidence="11">
    <location>
        <begin position="146"/>
        <end position="167"/>
    </location>
</feature>
<evidence type="ECO:0000313" key="12">
    <source>
        <dbReference type="EMBL" id="WAI00262.1"/>
    </source>
</evidence>
<dbReference type="Gene3D" id="1.10.3470.10">
    <property type="entry name" value="ABC transporter involved in vitamin B12 uptake, BtuC"/>
    <property type="match status" value="1"/>
</dbReference>
<evidence type="ECO:0000256" key="1">
    <source>
        <dbReference type="ARBA" id="ARBA00004651"/>
    </source>
</evidence>
<feature type="transmembrane region" description="Helical" evidence="11">
    <location>
        <begin position="221"/>
        <end position="241"/>
    </location>
</feature>
<reference evidence="12" key="1">
    <citation type="submission" date="2022-11" db="EMBL/GenBank/DDBJ databases">
        <title>Complete genome sequence of Methanogenium organophilum DSM 3596.</title>
        <authorList>
            <person name="Chen S.-C."/>
            <person name="Lai S.-J."/>
            <person name="You Y.-T."/>
        </authorList>
    </citation>
    <scope>NUCLEOTIDE SEQUENCE</scope>
    <source>
        <strain evidence="12">DSM 3596</strain>
    </source>
</reference>
<comment type="similarity">
    <text evidence="2">Belongs to the binding-protein-dependent transport system permease family. FecCD subfamily.</text>
</comment>
<dbReference type="SUPFAM" id="SSF81345">
    <property type="entry name" value="ABC transporter involved in vitamin B12 uptake, BtuC"/>
    <property type="match status" value="1"/>
</dbReference>
<comment type="subcellular location">
    <subcellularLocation>
        <location evidence="1">Cell membrane</location>
        <topology evidence="1">Multi-pass membrane protein</topology>
    </subcellularLocation>
</comment>
<dbReference type="GO" id="GO:0022857">
    <property type="term" value="F:transmembrane transporter activity"/>
    <property type="evidence" value="ECO:0007669"/>
    <property type="project" value="InterPro"/>
</dbReference>
<evidence type="ECO:0000313" key="13">
    <source>
        <dbReference type="Proteomes" id="UP001163096"/>
    </source>
</evidence>
<keyword evidence="7 11" id="KW-0472">Membrane</keyword>
<evidence type="ECO:0000256" key="5">
    <source>
        <dbReference type="ARBA" id="ARBA00022692"/>
    </source>
</evidence>
<dbReference type="AlphaFoldDB" id="A0A9X9S2C5"/>
<organism evidence="12 13">
    <name type="scientific">Methanogenium organophilum</name>
    <dbReference type="NCBI Taxonomy" id="2199"/>
    <lineage>
        <taxon>Archaea</taxon>
        <taxon>Methanobacteriati</taxon>
        <taxon>Methanobacteriota</taxon>
        <taxon>Stenosarchaea group</taxon>
        <taxon>Methanomicrobia</taxon>
        <taxon>Methanomicrobiales</taxon>
        <taxon>Methanomicrobiaceae</taxon>
        <taxon>Methanogenium</taxon>
    </lineage>
</organism>
<feature type="transmembrane region" description="Helical" evidence="11">
    <location>
        <begin position="119"/>
        <end position="140"/>
    </location>
</feature>
<feature type="transmembrane region" description="Helical" evidence="11">
    <location>
        <begin position="332"/>
        <end position="357"/>
    </location>
</feature>
<keyword evidence="6 11" id="KW-1133">Transmembrane helix</keyword>
<keyword evidence="5 11" id="KW-0812">Transmembrane</keyword>
<dbReference type="Proteomes" id="UP001163096">
    <property type="component" value="Chromosome"/>
</dbReference>
<keyword evidence="3" id="KW-0813">Transport</keyword>
<dbReference type="FunFam" id="1.10.3470.10:FF:000001">
    <property type="entry name" value="Vitamin B12 ABC transporter permease BtuC"/>
    <property type="match status" value="1"/>
</dbReference>
<evidence type="ECO:0000256" key="3">
    <source>
        <dbReference type="ARBA" id="ARBA00022448"/>
    </source>
</evidence>
<evidence type="ECO:0000256" key="11">
    <source>
        <dbReference type="SAM" id="Phobius"/>
    </source>
</evidence>
<evidence type="ECO:0000256" key="10">
    <source>
        <dbReference type="ARBA" id="ARBA00071366"/>
    </source>
</evidence>
<evidence type="ECO:0000256" key="7">
    <source>
        <dbReference type="ARBA" id="ARBA00023136"/>
    </source>
</evidence>
<keyword evidence="13" id="KW-1185">Reference proteome</keyword>
<dbReference type="PANTHER" id="PTHR30472:SF25">
    <property type="entry name" value="ABC TRANSPORTER PERMEASE PROTEIN MJ0876-RELATED"/>
    <property type="match status" value="1"/>
</dbReference>
<dbReference type="PANTHER" id="PTHR30472">
    <property type="entry name" value="FERRIC ENTEROBACTIN TRANSPORT SYSTEM PERMEASE PROTEIN"/>
    <property type="match status" value="1"/>
</dbReference>
<evidence type="ECO:0000256" key="4">
    <source>
        <dbReference type="ARBA" id="ARBA00022475"/>
    </source>
</evidence>
<proteinExistence type="inferred from homology"/>
<sequence>MTVTIEDFARESSRIKSKRIFFFLGMGGILLVLTLVGITLGSGELTIADSYRALWDGLSARLAYLISGAVSTATPDTAEIVVWDIRLHRVLFALVAGFGLAIAGTIMQGILRNPLASPFTLGISSAASCGASVAIILLAGVTIVSANLLVVVMAFLFAIAASFLIYGMARKKGLSSSSLILAGIAIMYLFSAITSLIQYFGSSDQAAAVVYWMFGSLSATTWPKLLIVTAVIAVLVPYIVIRAWDLNALAEGDEIAKSVGVPVERTMTVFMMIASIITAVIIAFTGTIGFIGLVAPHITRMTIGSDHRWLVPASGLVGAAILLGADNLCRTLIYPAVIPVGIMTAFLGVPFFLYLFMKRGDTGW</sequence>
<name>A0A9X9S2C5_METOG</name>
<feature type="transmembrane region" description="Helical" evidence="11">
    <location>
        <begin position="90"/>
        <end position="107"/>
    </location>
</feature>
<evidence type="ECO:0000256" key="9">
    <source>
        <dbReference type="ARBA" id="ARBA00064420"/>
    </source>
</evidence>
<feature type="transmembrane region" description="Helical" evidence="11">
    <location>
        <begin position="269"/>
        <end position="295"/>
    </location>
</feature>
<feature type="transmembrane region" description="Helical" evidence="11">
    <location>
        <begin position="307"/>
        <end position="325"/>
    </location>
</feature>
<dbReference type="GO" id="GO:0005886">
    <property type="term" value="C:plasma membrane"/>
    <property type="evidence" value="ECO:0007669"/>
    <property type="project" value="UniProtKB-SubCell"/>
</dbReference>
<gene>
    <name evidence="12" type="ORF">OU421_07415</name>
</gene>